<dbReference type="Proteomes" id="UP000030661">
    <property type="component" value="Unassembled WGS sequence"/>
</dbReference>
<gene>
    <name evidence="3" type="ORF">U27_00709</name>
</gene>
<accession>A0A081C8A6</accession>
<evidence type="ECO:0000313" key="3">
    <source>
        <dbReference type="EMBL" id="GAK60811.1"/>
    </source>
</evidence>
<protein>
    <submittedName>
        <fullName evidence="3">Pplasmid pRiA4b ORF-3-like protein</fullName>
    </submittedName>
</protein>
<dbReference type="Gene3D" id="3.10.290.30">
    <property type="entry name" value="MM3350-like"/>
    <property type="match status" value="1"/>
</dbReference>
<dbReference type="HOGENOM" id="CLU_053857_0_0_0"/>
<evidence type="ECO:0000256" key="1">
    <source>
        <dbReference type="SAM" id="MobiDB-lite"/>
    </source>
</evidence>
<evidence type="ECO:0000313" key="4">
    <source>
        <dbReference type="Proteomes" id="UP000030661"/>
    </source>
</evidence>
<dbReference type="EMBL" id="DF820475">
    <property type="protein sequence ID" value="GAK60811.1"/>
    <property type="molecule type" value="Genomic_DNA"/>
</dbReference>
<dbReference type="PANTHER" id="PTHR41878:SF1">
    <property type="entry name" value="TNPR PROTEIN"/>
    <property type="match status" value="1"/>
</dbReference>
<proteinExistence type="predicted"/>
<dbReference type="STRING" id="1499967.U27_00709"/>
<dbReference type="InterPro" id="IPR012912">
    <property type="entry name" value="Plasmid_pRiA4b_Orf3-like"/>
</dbReference>
<dbReference type="SUPFAM" id="SSF159941">
    <property type="entry name" value="MM3350-like"/>
    <property type="match status" value="1"/>
</dbReference>
<feature type="domain" description="Plasmid pRiA4b Orf3-like" evidence="2">
    <location>
        <begin position="300"/>
        <end position="412"/>
    </location>
</feature>
<dbReference type="PANTHER" id="PTHR41878">
    <property type="entry name" value="LEXA REPRESSOR-RELATED"/>
    <property type="match status" value="1"/>
</dbReference>
<evidence type="ECO:0000259" key="2">
    <source>
        <dbReference type="Pfam" id="PF07929"/>
    </source>
</evidence>
<name>A0A081C8A6_VECG1</name>
<organism evidence="3">
    <name type="scientific">Vecturithrix granuli</name>
    <dbReference type="NCBI Taxonomy" id="1499967"/>
    <lineage>
        <taxon>Bacteria</taxon>
        <taxon>Candidatus Moduliflexota</taxon>
        <taxon>Candidatus Vecturitrichia</taxon>
        <taxon>Candidatus Vecturitrichales</taxon>
        <taxon>Candidatus Vecturitrichaceae</taxon>
        <taxon>Candidatus Vecturithrix</taxon>
    </lineage>
</organism>
<reference evidence="3" key="1">
    <citation type="journal article" date="2015" name="PeerJ">
        <title>First genomic representation of candidate bacterial phylum KSB3 points to enhanced environmental sensing as a trigger of wastewater bulking.</title>
        <authorList>
            <person name="Sekiguchi Y."/>
            <person name="Ohashi A."/>
            <person name="Parks D.H."/>
            <person name="Yamauchi T."/>
            <person name="Tyson G.W."/>
            <person name="Hugenholtz P."/>
        </authorList>
    </citation>
    <scope>NUCLEOTIDE SEQUENCE [LARGE SCALE GENOMIC DNA]</scope>
</reference>
<dbReference type="AlphaFoldDB" id="A0A081C8A6"/>
<dbReference type="Pfam" id="PF07929">
    <property type="entry name" value="PRiA4_ORF3"/>
    <property type="match status" value="1"/>
</dbReference>
<dbReference type="InterPro" id="IPR024047">
    <property type="entry name" value="MM3350-like_sf"/>
</dbReference>
<dbReference type="eggNOG" id="ENOG502Z8XI">
    <property type="taxonomic scope" value="Bacteria"/>
</dbReference>
<feature type="region of interest" description="Disordered" evidence="1">
    <location>
        <begin position="1"/>
        <end position="20"/>
    </location>
</feature>
<keyword evidence="4" id="KW-1185">Reference proteome</keyword>
<sequence>MIKKSTQTRQPGLTPEQQNFLRKQVIDEQPPGAILHDFEVLLAFLQAEAPFKVTGQNNLIPLTYLRELNERFSHPIRLDLKRPQFKSFPNIAGVYLLLRASGLTYLSGSEKMLRLEVDEEAVASWHDLNPTERYFNLLETWAFRARPEILGEQRSGLFGDPLYTWRDLFQKIPGQEMIVAANKEHEDTLKFWVGYYMLPLLAMLGFLRIEDGAPEPGKGWNVLSVKKTPFGEAMLAIFAQKLPEWDDYIDVVEEQQREAKFGVLQPLFQPYFPEWQHNLVIPEPADQEGTYIFKVILWGKIWRRIAIPGAMVLDKLATVILNAFRFDFDHLYRFIFKNRFGLEQHVNHPMLEESPFTDEVKVQDLPLQPGMSMIFFYDFGDNWEFVVPLEQVTPPDPTLRKAKVLEEHGKSPDQYRW</sequence>